<gene>
    <name evidence="1" type="ORF">KIPB_014816</name>
</gene>
<dbReference type="EMBL" id="BDIP01007867">
    <property type="protein sequence ID" value="GIQ91525.1"/>
    <property type="molecule type" value="Genomic_DNA"/>
</dbReference>
<comment type="caution">
    <text evidence="1">The sequence shown here is derived from an EMBL/GenBank/DDBJ whole genome shotgun (WGS) entry which is preliminary data.</text>
</comment>
<protein>
    <submittedName>
        <fullName evidence="1">Uncharacterized protein</fullName>
    </submittedName>
</protein>
<feature type="non-terminal residue" evidence="1">
    <location>
        <position position="1"/>
    </location>
</feature>
<reference evidence="1 2" key="1">
    <citation type="journal article" date="2018" name="PLoS ONE">
        <title>The draft genome of Kipferlia bialata reveals reductive genome evolution in fornicate parasites.</title>
        <authorList>
            <person name="Tanifuji G."/>
            <person name="Takabayashi S."/>
            <person name="Kume K."/>
            <person name="Takagi M."/>
            <person name="Nakayama T."/>
            <person name="Kamikawa R."/>
            <person name="Inagaki Y."/>
            <person name="Hashimoto T."/>
        </authorList>
    </citation>
    <scope>NUCLEOTIDE SEQUENCE [LARGE SCALE GENOMIC DNA]</scope>
    <source>
        <strain evidence="1">NY0173</strain>
    </source>
</reference>
<dbReference type="Proteomes" id="UP000265618">
    <property type="component" value="Unassembled WGS sequence"/>
</dbReference>
<name>A0A9K3DC41_9EUKA</name>
<proteinExistence type="predicted"/>
<evidence type="ECO:0000313" key="2">
    <source>
        <dbReference type="Proteomes" id="UP000265618"/>
    </source>
</evidence>
<dbReference type="AlphaFoldDB" id="A0A9K3DC41"/>
<keyword evidence="2" id="KW-1185">Reference proteome</keyword>
<evidence type="ECO:0000313" key="1">
    <source>
        <dbReference type="EMBL" id="GIQ91525.1"/>
    </source>
</evidence>
<accession>A0A9K3DC41</accession>
<sequence length="59" mass="6738">MALGKTCHILVYYSGTLPTPMAELMRERRELRKQRAVQIVAKLSTLNMDVGHIILPMLE</sequence>
<organism evidence="1 2">
    <name type="scientific">Kipferlia bialata</name>
    <dbReference type="NCBI Taxonomy" id="797122"/>
    <lineage>
        <taxon>Eukaryota</taxon>
        <taxon>Metamonada</taxon>
        <taxon>Carpediemonas-like organisms</taxon>
        <taxon>Kipferlia</taxon>
    </lineage>
</organism>